<dbReference type="Proteomes" id="UP001256673">
    <property type="component" value="Unassembled WGS sequence"/>
</dbReference>
<dbReference type="Pfam" id="PF04480">
    <property type="entry name" value="DUF559"/>
    <property type="match status" value="1"/>
</dbReference>
<evidence type="ECO:0000259" key="1">
    <source>
        <dbReference type="Pfam" id="PF04480"/>
    </source>
</evidence>
<proteinExistence type="predicted"/>
<keyword evidence="3" id="KW-1185">Reference proteome</keyword>
<organism evidence="2 3">
    <name type="scientific">Microbacterium algihabitans</name>
    <dbReference type="NCBI Taxonomy" id="3075992"/>
    <lineage>
        <taxon>Bacteria</taxon>
        <taxon>Bacillati</taxon>
        <taxon>Actinomycetota</taxon>
        <taxon>Actinomycetes</taxon>
        <taxon>Micrococcales</taxon>
        <taxon>Microbacteriaceae</taxon>
        <taxon>Microbacterium</taxon>
    </lineage>
</organism>
<sequence>MCSAGSRIRRRLDLYRDGWSRARVDRAVASGTLVRLRRGIYADADTCTPRRTAAQHGGALACVTAARHLGLWVLTPSGDQHVGLTHDGHGLAHAACACVEHWDQDRTDRFATPGVIRILRQILLCRGVEEFFVAVESALHLRAIAATDIPRLASGLSADARRALQFARDDAESGLESLLRWRLRHLNLDVRTQVSVYSVGRVDLLVGDALIIEVDGVENHGGADHRHKDLRRDARAAAWGFVTLRFDYALVVHDWPTVEAAILGLLTRGLHRR</sequence>
<reference evidence="2 3" key="1">
    <citation type="submission" date="2023-09" db="EMBL/GenBank/DDBJ databases">
        <title>Microbacterium fusihabitans sp. nov., Microbacterium phycihabitans sp. nov., and Microbacterium cervinum sp. nov., isolated from dried seaweeds of beach.</title>
        <authorList>
            <person name="Lee S.D."/>
        </authorList>
    </citation>
    <scope>NUCLEOTIDE SEQUENCE [LARGE SCALE GENOMIC DNA]</scope>
    <source>
        <strain evidence="2 3">KSW2-21</strain>
    </source>
</reference>
<dbReference type="RefSeq" id="WP_316001408.1">
    <property type="nucleotide sequence ID" value="NZ_JAWDIU010000003.1"/>
</dbReference>
<protein>
    <submittedName>
        <fullName evidence="2">Type IV toxin-antitoxin system AbiEi family antitoxin domain-containing protein</fullName>
    </submittedName>
</protein>
<evidence type="ECO:0000313" key="3">
    <source>
        <dbReference type="Proteomes" id="UP001256673"/>
    </source>
</evidence>
<evidence type="ECO:0000313" key="2">
    <source>
        <dbReference type="EMBL" id="MDU0327134.1"/>
    </source>
</evidence>
<accession>A0ABU3RWD7</accession>
<comment type="caution">
    <text evidence="2">The sequence shown here is derived from an EMBL/GenBank/DDBJ whole genome shotgun (WGS) entry which is preliminary data.</text>
</comment>
<dbReference type="EMBL" id="JAWDIU010000003">
    <property type="protein sequence ID" value="MDU0327134.1"/>
    <property type="molecule type" value="Genomic_DNA"/>
</dbReference>
<dbReference type="Gene3D" id="3.40.960.10">
    <property type="entry name" value="VSR Endonuclease"/>
    <property type="match status" value="1"/>
</dbReference>
<feature type="domain" description="DUF559" evidence="1">
    <location>
        <begin position="167"/>
        <end position="264"/>
    </location>
</feature>
<name>A0ABU3RWD7_9MICO</name>
<gene>
    <name evidence="2" type="ORF">RWH43_10240</name>
</gene>
<dbReference type="InterPro" id="IPR007569">
    <property type="entry name" value="DUF559"/>
</dbReference>